<dbReference type="InterPro" id="IPR013324">
    <property type="entry name" value="RNA_pol_sigma_r3/r4-like"/>
</dbReference>
<dbReference type="InterPro" id="IPR014284">
    <property type="entry name" value="RNA_pol_sigma-70_dom"/>
</dbReference>
<dbReference type="RefSeq" id="WP_344469682.1">
    <property type="nucleotide sequence ID" value="NZ_BAAANT010000077.1"/>
</dbReference>
<dbReference type="Proteomes" id="UP001422759">
    <property type="component" value="Unassembled WGS sequence"/>
</dbReference>
<sequence>MSESGPVEGDPGFSASLGQYAPLPAPDIGAASRDGDFSLFYRAFALRLTRFLMWQGASAALAADLTQDTMIKAYQGWSRIEAPEAWSRRVSSRALVRHLSRVEEDPVDLVPEPTSLLPRPGEAAEWEQQQEILHVLRGLPPRQRQVLAWTLDGFTPAEIADELGLEPGSVRANLLKARRAVAGRMTTREEE</sequence>
<feature type="domain" description="RNA polymerase sigma-70 region 2" evidence="5">
    <location>
        <begin position="41"/>
        <end position="101"/>
    </location>
</feature>
<proteinExistence type="inferred from homology"/>
<evidence type="ECO:0000259" key="5">
    <source>
        <dbReference type="Pfam" id="PF04542"/>
    </source>
</evidence>
<evidence type="ECO:0000259" key="6">
    <source>
        <dbReference type="Pfam" id="PF08281"/>
    </source>
</evidence>
<protein>
    <submittedName>
        <fullName evidence="7">Sigma-70 family RNA polymerase sigma factor</fullName>
    </submittedName>
</protein>
<evidence type="ECO:0000256" key="2">
    <source>
        <dbReference type="ARBA" id="ARBA00023015"/>
    </source>
</evidence>
<dbReference type="Pfam" id="PF04542">
    <property type="entry name" value="Sigma70_r2"/>
    <property type="match status" value="1"/>
</dbReference>
<dbReference type="InterPro" id="IPR036388">
    <property type="entry name" value="WH-like_DNA-bd_sf"/>
</dbReference>
<name>A0ABN1ZLS1_9ACTN</name>
<organism evidence="7 8">
    <name type="scientific">Kitasatospora kazusensis</name>
    <dbReference type="NCBI Taxonomy" id="407974"/>
    <lineage>
        <taxon>Bacteria</taxon>
        <taxon>Bacillati</taxon>
        <taxon>Actinomycetota</taxon>
        <taxon>Actinomycetes</taxon>
        <taxon>Kitasatosporales</taxon>
        <taxon>Streptomycetaceae</taxon>
        <taxon>Kitasatospora</taxon>
    </lineage>
</organism>
<keyword evidence="8" id="KW-1185">Reference proteome</keyword>
<dbReference type="NCBIfam" id="TIGR02937">
    <property type="entry name" value="sigma70-ECF"/>
    <property type="match status" value="1"/>
</dbReference>
<keyword evidence="3" id="KW-0731">Sigma factor</keyword>
<feature type="domain" description="RNA polymerase sigma factor 70 region 4 type 2" evidence="6">
    <location>
        <begin position="130"/>
        <end position="180"/>
    </location>
</feature>
<dbReference type="SUPFAM" id="SSF88946">
    <property type="entry name" value="Sigma2 domain of RNA polymerase sigma factors"/>
    <property type="match status" value="1"/>
</dbReference>
<dbReference type="PANTHER" id="PTHR43133:SF46">
    <property type="entry name" value="RNA POLYMERASE SIGMA-70 FACTOR ECF SUBFAMILY"/>
    <property type="match status" value="1"/>
</dbReference>
<evidence type="ECO:0000256" key="1">
    <source>
        <dbReference type="ARBA" id="ARBA00010641"/>
    </source>
</evidence>
<accession>A0ABN1ZLS1</accession>
<reference evidence="7 8" key="1">
    <citation type="journal article" date="2019" name="Int. J. Syst. Evol. Microbiol.">
        <title>The Global Catalogue of Microorganisms (GCM) 10K type strain sequencing project: providing services to taxonomists for standard genome sequencing and annotation.</title>
        <authorList>
            <consortium name="The Broad Institute Genomics Platform"/>
            <consortium name="The Broad Institute Genome Sequencing Center for Infectious Disease"/>
            <person name="Wu L."/>
            <person name="Ma J."/>
        </authorList>
    </citation>
    <scope>NUCLEOTIDE SEQUENCE [LARGE SCALE GENOMIC DNA]</scope>
    <source>
        <strain evidence="7 8">JCM 14560</strain>
    </source>
</reference>
<evidence type="ECO:0000313" key="7">
    <source>
        <dbReference type="EMBL" id="GAA1500840.1"/>
    </source>
</evidence>
<evidence type="ECO:0000256" key="4">
    <source>
        <dbReference type="ARBA" id="ARBA00023163"/>
    </source>
</evidence>
<dbReference type="InterPro" id="IPR013249">
    <property type="entry name" value="RNA_pol_sigma70_r4_t2"/>
</dbReference>
<evidence type="ECO:0000313" key="8">
    <source>
        <dbReference type="Proteomes" id="UP001422759"/>
    </source>
</evidence>
<dbReference type="InterPro" id="IPR007627">
    <property type="entry name" value="RNA_pol_sigma70_r2"/>
</dbReference>
<dbReference type="EMBL" id="BAAANT010000077">
    <property type="protein sequence ID" value="GAA1500840.1"/>
    <property type="molecule type" value="Genomic_DNA"/>
</dbReference>
<evidence type="ECO:0000256" key="3">
    <source>
        <dbReference type="ARBA" id="ARBA00023082"/>
    </source>
</evidence>
<dbReference type="PANTHER" id="PTHR43133">
    <property type="entry name" value="RNA POLYMERASE ECF-TYPE SIGMA FACTO"/>
    <property type="match status" value="1"/>
</dbReference>
<dbReference type="Pfam" id="PF08281">
    <property type="entry name" value="Sigma70_r4_2"/>
    <property type="match status" value="1"/>
</dbReference>
<dbReference type="InterPro" id="IPR013325">
    <property type="entry name" value="RNA_pol_sigma_r2"/>
</dbReference>
<gene>
    <name evidence="7" type="ORF">GCM10009760_62970</name>
</gene>
<keyword evidence="2" id="KW-0805">Transcription regulation</keyword>
<keyword evidence="4" id="KW-0804">Transcription</keyword>
<dbReference type="Gene3D" id="1.10.10.10">
    <property type="entry name" value="Winged helix-like DNA-binding domain superfamily/Winged helix DNA-binding domain"/>
    <property type="match status" value="1"/>
</dbReference>
<dbReference type="SUPFAM" id="SSF88659">
    <property type="entry name" value="Sigma3 and sigma4 domains of RNA polymerase sigma factors"/>
    <property type="match status" value="1"/>
</dbReference>
<dbReference type="Gene3D" id="1.10.1740.10">
    <property type="match status" value="1"/>
</dbReference>
<dbReference type="InterPro" id="IPR039425">
    <property type="entry name" value="RNA_pol_sigma-70-like"/>
</dbReference>
<comment type="caution">
    <text evidence="7">The sequence shown here is derived from an EMBL/GenBank/DDBJ whole genome shotgun (WGS) entry which is preliminary data.</text>
</comment>
<comment type="similarity">
    <text evidence="1">Belongs to the sigma-70 factor family. ECF subfamily.</text>
</comment>